<reference evidence="3 4" key="1">
    <citation type="submission" date="2023-11" db="EMBL/GenBank/DDBJ databases">
        <title>Halocaridina rubra genome assembly.</title>
        <authorList>
            <person name="Smith C."/>
        </authorList>
    </citation>
    <scope>NUCLEOTIDE SEQUENCE [LARGE SCALE GENOMIC DNA]</scope>
    <source>
        <strain evidence="3">EP-1</strain>
        <tissue evidence="3">Whole</tissue>
    </source>
</reference>
<evidence type="ECO:0000256" key="2">
    <source>
        <dbReference type="SAM" id="Phobius"/>
    </source>
</evidence>
<name>A0AAN9A1J0_HALRR</name>
<feature type="region of interest" description="Disordered" evidence="1">
    <location>
        <begin position="38"/>
        <end position="62"/>
    </location>
</feature>
<protein>
    <submittedName>
        <fullName evidence="3">Uncharacterized protein</fullName>
    </submittedName>
</protein>
<organism evidence="3 4">
    <name type="scientific">Halocaridina rubra</name>
    <name type="common">Hawaiian red shrimp</name>
    <dbReference type="NCBI Taxonomy" id="373956"/>
    <lineage>
        <taxon>Eukaryota</taxon>
        <taxon>Metazoa</taxon>
        <taxon>Ecdysozoa</taxon>
        <taxon>Arthropoda</taxon>
        <taxon>Crustacea</taxon>
        <taxon>Multicrustacea</taxon>
        <taxon>Malacostraca</taxon>
        <taxon>Eumalacostraca</taxon>
        <taxon>Eucarida</taxon>
        <taxon>Decapoda</taxon>
        <taxon>Pleocyemata</taxon>
        <taxon>Caridea</taxon>
        <taxon>Atyoidea</taxon>
        <taxon>Atyidae</taxon>
        <taxon>Halocaridina</taxon>
    </lineage>
</organism>
<keyword evidence="2" id="KW-0472">Membrane</keyword>
<evidence type="ECO:0000313" key="4">
    <source>
        <dbReference type="Proteomes" id="UP001381693"/>
    </source>
</evidence>
<proteinExistence type="predicted"/>
<evidence type="ECO:0000313" key="3">
    <source>
        <dbReference type="EMBL" id="KAK7068905.1"/>
    </source>
</evidence>
<accession>A0AAN9A1J0</accession>
<keyword evidence="2" id="KW-0812">Transmembrane</keyword>
<gene>
    <name evidence="3" type="ORF">SK128_012584</name>
</gene>
<comment type="caution">
    <text evidence="3">The sequence shown here is derived from an EMBL/GenBank/DDBJ whole genome shotgun (WGS) entry which is preliminary data.</text>
</comment>
<keyword evidence="2" id="KW-1133">Transmembrane helix</keyword>
<dbReference type="Proteomes" id="UP001381693">
    <property type="component" value="Unassembled WGS sequence"/>
</dbReference>
<keyword evidence="4" id="KW-1185">Reference proteome</keyword>
<dbReference type="EMBL" id="JAXCGZ010017086">
    <property type="protein sequence ID" value="KAK7068905.1"/>
    <property type="molecule type" value="Genomic_DNA"/>
</dbReference>
<feature type="transmembrane region" description="Helical" evidence="2">
    <location>
        <begin position="12"/>
        <end position="35"/>
    </location>
</feature>
<evidence type="ECO:0000256" key="1">
    <source>
        <dbReference type="SAM" id="MobiDB-lite"/>
    </source>
</evidence>
<sequence length="164" mass="17217">MATVTGIGLGGLALAAAAAGAVGLGLAGAAALLGGRGRRRGGGGRRRYHGRGKRQAPPRQESEDTVIERVLDLIRQQDITGCGMRLVCELAGIREEELNEEQQAILNLVGPVTKPGEGLLPPGGARDFKEARFLGFTEGKCQESFPLCPLNGTQLMELIDAFVP</sequence>
<dbReference type="AlphaFoldDB" id="A0AAN9A1J0"/>
<feature type="compositionally biased region" description="Basic residues" evidence="1">
    <location>
        <begin position="38"/>
        <end position="56"/>
    </location>
</feature>